<reference evidence="3" key="3">
    <citation type="submission" date="2014-09" db="EMBL/GenBank/DDBJ databases">
        <authorList>
            <person name="Bishop-Lilly K.A."/>
            <person name="Broomall S.M."/>
            <person name="Chain P.S."/>
            <person name="Chertkov O."/>
            <person name="Coyne S.R."/>
            <person name="Daligault H.E."/>
            <person name="Davenport K.W."/>
            <person name="Erkkila T."/>
            <person name="Frey K.G."/>
            <person name="Gibbons H.S."/>
            <person name="Gu W."/>
            <person name="Jaissle J."/>
            <person name="Johnson S.L."/>
            <person name="Koroleva G.I."/>
            <person name="Ladner J.T."/>
            <person name="Lo C.-C."/>
            <person name="Minogue T.D."/>
            <person name="Munk C."/>
            <person name="Palacios G.F."/>
            <person name="Redden C.L."/>
            <person name="Rosenzweig C.N."/>
            <person name="Scholz M.B."/>
            <person name="Teshima H."/>
            <person name="Xu Y."/>
        </authorList>
    </citation>
    <scope>NUCLEOTIDE SEQUENCE</scope>
    <source>
        <strain evidence="3">Mb9</strain>
    </source>
</reference>
<proteinExistence type="predicted"/>
<reference evidence="2" key="2">
    <citation type="submission" date="2014-08" db="EMBL/GenBank/DDBJ databases">
        <authorList>
            <person name="Wibberg D."/>
        </authorList>
    </citation>
    <scope>NUCLEOTIDE SEQUENCE</scope>
</reference>
<dbReference type="EMBL" id="LN734822">
    <property type="protein sequence ID" value="CEL25539.1"/>
    <property type="molecule type" value="Genomic_DNA"/>
</dbReference>
<dbReference type="EMBL" id="JADIIL010000020">
    <property type="protein sequence ID" value="MBF4475047.1"/>
    <property type="molecule type" value="Genomic_DNA"/>
</dbReference>
<dbReference type="AlphaFoldDB" id="A0A089ZFE4"/>
<evidence type="ECO:0000313" key="6">
    <source>
        <dbReference type="Proteomes" id="UP000062768"/>
    </source>
</evidence>
<dbReference type="Proteomes" id="UP000029661">
    <property type="component" value="Chromosome"/>
</dbReference>
<evidence type="ECO:0000313" key="2">
    <source>
        <dbReference type="EMBL" id="CEA13172.1"/>
    </source>
</evidence>
<protein>
    <submittedName>
        <fullName evidence="1">Pyridoxamine 5'-phosphate oxidase family protein</fullName>
    </submittedName>
</protein>
<evidence type="ECO:0000313" key="4">
    <source>
        <dbReference type="EMBL" id="MBF4475047.1"/>
    </source>
</evidence>
<dbReference type="KEGG" id="mfi:DSM1535_0819"/>
<dbReference type="KEGG" id="mfc:BRM9_0858"/>
<dbReference type="STRING" id="2162.BRM9_0858"/>
<dbReference type="Pfam" id="PF12900">
    <property type="entry name" value="Pyridox_ox_2"/>
    <property type="match status" value="1"/>
</dbReference>
<gene>
    <name evidence="1" type="ORF">BRM9_0858</name>
    <name evidence="2" type="ORF">DSM1535_0819</name>
    <name evidence="4" type="ORF">ISP06_06195</name>
    <name evidence="3" type="ORF">MB9_1912</name>
</gene>
<dbReference type="Proteomes" id="UP000062768">
    <property type="component" value="Chromosome I"/>
</dbReference>
<dbReference type="Gene3D" id="2.30.110.10">
    <property type="entry name" value="Electron Transport, Fmn-binding Protein, Chain A"/>
    <property type="match status" value="1"/>
</dbReference>
<name>A0A089ZFE4_METFO</name>
<reference evidence="4" key="4">
    <citation type="submission" date="2020-10" db="EMBL/GenBank/DDBJ databases">
        <title>Dehalococcoides mccartyi of a TCE/Cr reducing biochatode.</title>
        <authorList>
            <person name="Matturro B."/>
        </authorList>
    </citation>
    <scope>NUCLEOTIDE SEQUENCE</scope>
    <source>
        <strain evidence="4">Bin2</strain>
    </source>
</reference>
<reference evidence="1" key="1">
    <citation type="submission" date="2013-12" db="EMBL/GenBank/DDBJ databases">
        <title>The complete genome sequence of Methanobacterium sp. BRM9.</title>
        <authorList>
            <consortium name="Pastoral Greenhouse Gas Research Consortium"/>
            <person name="Kelly W.J."/>
            <person name="Leahy S.C."/>
            <person name="Perry R."/>
            <person name="Li D."/>
            <person name="Altermann E."/>
            <person name="Lambie S.C."/>
            <person name="Attwood G.T."/>
        </authorList>
    </citation>
    <scope>NUCLEOTIDE SEQUENCE [LARGE SCALE GENOMIC DNA]</scope>
    <source>
        <strain evidence="1">BRM9</strain>
    </source>
</reference>
<sequence length="157" mass="18264">MDILKIPAMEKEEYDRFIAEEYVSRIAFKGDYPYIAPFLYVFNGKNIYFLSTQYGKKVELFRSNPQVAVEIENYSPDLSHYRFVTLQGKIDEVDQEEEKLQVREMFVDLIKNKDLSPNILAALGHSPEDPLESLIHSEKSVVWKLVEVKEIVALKNS</sequence>
<organism evidence="1 5">
    <name type="scientific">Methanobacterium formicicum</name>
    <dbReference type="NCBI Taxonomy" id="2162"/>
    <lineage>
        <taxon>Archaea</taxon>
        <taxon>Methanobacteriati</taxon>
        <taxon>Methanobacteriota</taxon>
        <taxon>Methanomada group</taxon>
        <taxon>Methanobacteria</taxon>
        <taxon>Methanobacteriales</taxon>
        <taxon>Methanobacteriaceae</taxon>
        <taxon>Methanobacterium</taxon>
    </lineage>
</organism>
<evidence type="ECO:0000313" key="3">
    <source>
        <dbReference type="EMBL" id="CEL25539.1"/>
    </source>
</evidence>
<keyword evidence="6" id="KW-1185">Reference proteome</keyword>
<dbReference type="RefSeq" id="WP_048072414.1">
    <property type="nucleotide sequence ID" value="NZ_DAISQW010000046.1"/>
</dbReference>
<dbReference type="EMBL" id="LN515531">
    <property type="protein sequence ID" value="CEA13172.1"/>
    <property type="molecule type" value="Genomic_DNA"/>
</dbReference>
<dbReference type="Proteomes" id="UP000606900">
    <property type="component" value="Unassembled WGS sequence"/>
</dbReference>
<evidence type="ECO:0000313" key="1">
    <source>
        <dbReference type="EMBL" id="AIS31675.1"/>
    </source>
</evidence>
<dbReference type="OrthoDB" id="953at2157"/>
<dbReference type="InterPro" id="IPR012349">
    <property type="entry name" value="Split_barrel_FMN-bd"/>
</dbReference>
<accession>A0A089ZFE4</accession>
<dbReference type="PATRIC" id="fig|2162.10.peg.1987"/>
<dbReference type="EMBL" id="CP006933">
    <property type="protein sequence ID" value="AIS31675.1"/>
    <property type="molecule type" value="Genomic_DNA"/>
</dbReference>
<evidence type="ECO:0000313" key="5">
    <source>
        <dbReference type="Proteomes" id="UP000029661"/>
    </source>
</evidence>
<dbReference type="SUPFAM" id="SSF50475">
    <property type="entry name" value="FMN-binding split barrel"/>
    <property type="match status" value="1"/>
</dbReference>
<dbReference type="InterPro" id="IPR024747">
    <property type="entry name" value="Pyridox_Oxase-rel"/>
</dbReference>